<accession>A0AAV4AHZ2</accession>
<protein>
    <submittedName>
        <fullName evidence="1">Uncharacterized protein</fullName>
    </submittedName>
</protein>
<evidence type="ECO:0000313" key="2">
    <source>
        <dbReference type="Proteomes" id="UP000735302"/>
    </source>
</evidence>
<evidence type="ECO:0000313" key="1">
    <source>
        <dbReference type="EMBL" id="GFO06423.1"/>
    </source>
</evidence>
<proteinExistence type="predicted"/>
<dbReference type="AlphaFoldDB" id="A0AAV4AHZ2"/>
<sequence>MLLVLGFHCKDWVNSGFIQQDTTPAADTIRTHDPVITNTTLNNCTILKRIPPKNERRSELSLEVNRIGTFPGRLCPTPSSFLSAFLSPPSGVSRVSVAFQAASLSVSLESGSRVGLFIGGLAGPARLS</sequence>
<comment type="caution">
    <text evidence="1">The sequence shown here is derived from an EMBL/GenBank/DDBJ whole genome shotgun (WGS) entry which is preliminary data.</text>
</comment>
<dbReference type="Proteomes" id="UP000735302">
    <property type="component" value="Unassembled WGS sequence"/>
</dbReference>
<organism evidence="1 2">
    <name type="scientific">Plakobranchus ocellatus</name>
    <dbReference type="NCBI Taxonomy" id="259542"/>
    <lineage>
        <taxon>Eukaryota</taxon>
        <taxon>Metazoa</taxon>
        <taxon>Spiralia</taxon>
        <taxon>Lophotrochozoa</taxon>
        <taxon>Mollusca</taxon>
        <taxon>Gastropoda</taxon>
        <taxon>Heterobranchia</taxon>
        <taxon>Euthyneura</taxon>
        <taxon>Panpulmonata</taxon>
        <taxon>Sacoglossa</taxon>
        <taxon>Placobranchoidea</taxon>
        <taxon>Plakobranchidae</taxon>
        <taxon>Plakobranchus</taxon>
    </lineage>
</organism>
<name>A0AAV4AHZ2_9GAST</name>
<reference evidence="1 2" key="1">
    <citation type="journal article" date="2021" name="Elife">
        <title>Chloroplast acquisition without the gene transfer in kleptoplastic sea slugs, Plakobranchus ocellatus.</title>
        <authorList>
            <person name="Maeda T."/>
            <person name="Takahashi S."/>
            <person name="Yoshida T."/>
            <person name="Shimamura S."/>
            <person name="Takaki Y."/>
            <person name="Nagai Y."/>
            <person name="Toyoda A."/>
            <person name="Suzuki Y."/>
            <person name="Arimoto A."/>
            <person name="Ishii H."/>
            <person name="Satoh N."/>
            <person name="Nishiyama T."/>
            <person name="Hasebe M."/>
            <person name="Maruyama T."/>
            <person name="Minagawa J."/>
            <person name="Obokata J."/>
            <person name="Shigenobu S."/>
        </authorList>
    </citation>
    <scope>NUCLEOTIDE SEQUENCE [LARGE SCALE GENOMIC DNA]</scope>
</reference>
<gene>
    <name evidence="1" type="ORF">PoB_003292800</name>
</gene>
<dbReference type="EMBL" id="BLXT01003772">
    <property type="protein sequence ID" value="GFO06423.1"/>
    <property type="molecule type" value="Genomic_DNA"/>
</dbReference>
<keyword evidence="2" id="KW-1185">Reference proteome</keyword>